<dbReference type="InterPro" id="IPR050624">
    <property type="entry name" value="HTH-type_Tx_Regulator"/>
</dbReference>
<name>A0A1I2TU38_9GAMM</name>
<dbReference type="PROSITE" id="PS50977">
    <property type="entry name" value="HTH_TETR_2"/>
    <property type="match status" value="1"/>
</dbReference>
<evidence type="ECO:0000259" key="6">
    <source>
        <dbReference type="PROSITE" id="PS50977"/>
    </source>
</evidence>
<dbReference type="InterPro" id="IPR036271">
    <property type="entry name" value="Tet_transcr_reg_TetR-rel_C_sf"/>
</dbReference>
<evidence type="ECO:0000313" key="7">
    <source>
        <dbReference type="EMBL" id="SFG65791.1"/>
    </source>
</evidence>
<evidence type="ECO:0000256" key="3">
    <source>
        <dbReference type="ARBA" id="ARBA00023125"/>
    </source>
</evidence>
<keyword evidence="2" id="KW-0805">Transcription regulation</keyword>
<organism evidence="7 8">
    <name type="scientific">Neptunomonas qingdaonensis</name>
    <dbReference type="NCBI Taxonomy" id="1045558"/>
    <lineage>
        <taxon>Bacteria</taxon>
        <taxon>Pseudomonadati</taxon>
        <taxon>Pseudomonadota</taxon>
        <taxon>Gammaproteobacteria</taxon>
        <taxon>Oceanospirillales</taxon>
        <taxon>Oceanospirillaceae</taxon>
        <taxon>Neptunomonas</taxon>
    </lineage>
</organism>
<evidence type="ECO:0000313" key="8">
    <source>
        <dbReference type="Proteomes" id="UP000198623"/>
    </source>
</evidence>
<dbReference type="InterPro" id="IPR009057">
    <property type="entry name" value="Homeodomain-like_sf"/>
</dbReference>
<dbReference type="Pfam" id="PF00440">
    <property type="entry name" value="TetR_N"/>
    <property type="match status" value="1"/>
</dbReference>
<proteinExistence type="predicted"/>
<evidence type="ECO:0000256" key="4">
    <source>
        <dbReference type="ARBA" id="ARBA00023163"/>
    </source>
</evidence>
<dbReference type="SUPFAM" id="SSF46689">
    <property type="entry name" value="Homeodomain-like"/>
    <property type="match status" value="1"/>
</dbReference>
<evidence type="ECO:0000256" key="5">
    <source>
        <dbReference type="PROSITE-ProRule" id="PRU00335"/>
    </source>
</evidence>
<dbReference type="EMBL" id="FOOU01000010">
    <property type="protein sequence ID" value="SFG65791.1"/>
    <property type="molecule type" value="Genomic_DNA"/>
</dbReference>
<dbReference type="Pfam" id="PF08361">
    <property type="entry name" value="TetR_C_2"/>
    <property type="match status" value="1"/>
</dbReference>
<evidence type="ECO:0000256" key="2">
    <source>
        <dbReference type="ARBA" id="ARBA00023015"/>
    </source>
</evidence>
<reference evidence="8" key="1">
    <citation type="submission" date="2016-10" db="EMBL/GenBank/DDBJ databases">
        <authorList>
            <person name="Varghese N."/>
            <person name="Submissions S."/>
        </authorList>
    </citation>
    <scope>NUCLEOTIDE SEQUENCE [LARGE SCALE GENOMIC DNA]</scope>
    <source>
        <strain evidence="8">CGMCC 1.10971</strain>
    </source>
</reference>
<dbReference type="SUPFAM" id="SSF48498">
    <property type="entry name" value="Tetracyclin repressor-like, C-terminal domain"/>
    <property type="match status" value="1"/>
</dbReference>
<keyword evidence="4" id="KW-0804">Transcription</keyword>
<dbReference type="PANTHER" id="PTHR43479:SF11">
    <property type="entry name" value="ACREF_ENVCD OPERON REPRESSOR-RELATED"/>
    <property type="match status" value="1"/>
</dbReference>
<protein>
    <submittedName>
        <fullName evidence="7">Transcriptional regulator, TetR family</fullName>
    </submittedName>
</protein>
<feature type="domain" description="HTH tetR-type" evidence="6">
    <location>
        <begin position="10"/>
        <end position="70"/>
    </location>
</feature>
<dbReference type="STRING" id="1045558.SAMN05216175_110122"/>
<dbReference type="Gene3D" id="1.10.357.10">
    <property type="entry name" value="Tetracycline Repressor, domain 2"/>
    <property type="match status" value="1"/>
</dbReference>
<keyword evidence="1" id="KW-0678">Repressor</keyword>
<keyword evidence="3 5" id="KW-0238">DNA-binding</keyword>
<gene>
    <name evidence="7" type="ORF">SAMN05216175_110122</name>
</gene>
<dbReference type="InterPro" id="IPR013572">
    <property type="entry name" value="Tscrpt_reg_MAATS_C"/>
</dbReference>
<dbReference type="PRINTS" id="PR00455">
    <property type="entry name" value="HTHTETR"/>
</dbReference>
<dbReference type="RefSeq" id="WP_177201191.1">
    <property type="nucleotide sequence ID" value="NZ_FOOU01000010.1"/>
</dbReference>
<dbReference type="AlphaFoldDB" id="A0A1I2TU38"/>
<evidence type="ECO:0000256" key="1">
    <source>
        <dbReference type="ARBA" id="ARBA00022491"/>
    </source>
</evidence>
<accession>A0A1I2TU38</accession>
<keyword evidence="8" id="KW-1185">Reference proteome</keyword>
<dbReference type="PANTHER" id="PTHR43479">
    <property type="entry name" value="ACREF/ENVCD OPERON REPRESSOR-RELATED"/>
    <property type="match status" value="1"/>
</dbReference>
<dbReference type="Proteomes" id="UP000198623">
    <property type="component" value="Unassembled WGS sequence"/>
</dbReference>
<sequence length="215" mass="24721">MARKTKEEALKTYHLLLDAAAELFSHQGISHTTLLEIAKFTGMTRGAVYWHFENKEDVIKALWERDAAPFFKIFIAKLTDEGCRQTDMPADLYFKNTIKEMLRQVTQDPKNSQAIRITFNYFEATHDQTELQTYLESKSDAVYQALVTALTHLHQQQLLHSQHGPEFLAGALYSYLHGLIEVNLHLRLKKTDLANDADLLIDLFLNSFFVDNSSK</sequence>
<feature type="DNA-binding region" description="H-T-H motif" evidence="5">
    <location>
        <begin position="33"/>
        <end position="52"/>
    </location>
</feature>
<dbReference type="GO" id="GO:0003677">
    <property type="term" value="F:DNA binding"/>
    <property type="evidence" value="ECO:0007669"/>
    <property type="project" value="UniProtKB-UniRule"/>
</dbReference>
<dbReference type="InterPro" id="IPR001647">
    <property type="entry name" value="HTH_TetR"/>
</dbReference>